<dbReference type="AlphaFoldDB" id="A0A317CCQ3"/>
<feature type="domain" description="DUF8082" evidence="1">
    <location>
        <begin position="144"/>
        <end position="209"/>
    </location>
</feature>
<comment type="caution">
    <text evidence="2">The sequence shown here is derived from an EMBL/GenBank/DDBJ whole genome shotgun (WGS) entry which is preliminary data.</text>
</comment>
<evidence type="ECO:0000313" key="3">
    <source>
        <dbReference type="Proteomes" id="UP000245506"/>
    </source>
</evidence>
<evidence type="ECO:0000313" key="2">
    <source>
        <dbReference type="EMBL" id="PWQ96326.1"/>
    </source>
</evidence>
<dbReference type="RefSeq" id="WP_109823298.1">
    <property type="nucleotide sequence ID" value="NZ_QGKL01000029.1"/>
</dbReference>
<dbReference type="EMBL" id="QGKL01000029">
    <property type="protein sequence ID" value="PWQ96326.1"/>
    <property type="molecule type" value="Genomic_DNA"/>
</dbReference>
<dbReference type="InterPro" id="IPR058395">
    <property type="entry name" value="DUF8082"/>
</dbReference>
<evidence type="ECO:0000259" key="1">
    <source>
        <dbReference type="Pfam" id="PF26309"/>
    </source>
</evidence>
<dbReference type="Proteomes" id="UP000245506">
    <property type="component" value="Unassembled WGS sequence"/>
</dbReference>
<gene>
    <name evidence="2" type="ORF">DKT75_10095</name>
</gene>
<reference evidence="2 3" key="1">
    <citation type="submission" date="2018-05" db="EMBL/GenBank/DDBJ databases">
        <title>Leucothrix arctica sp. nov., isolated from Arctic seawater.</title>
        <authorList>
            <person name="Choi A."/>
            <person name="Baek K."/>
        </authorList>
    </citation>
    <scope>NUCLEOTIDE SEQUENCE [LARGE SCALE GENOMIC DNA]</scope>
    <source>
        <strain evidence="2 3">IMCC9719</strain>
    </source>
</reference>
<protein>
    <recommendedName>
        <fullName evidence="1">DUF8082 domain-containing protein</fullName>
    </recommendedName>
</protein>
<name>A0A317CCQ3_9GAMM</name>
<dbReference type="Pfam" id="PF26309">
    <property type="entry name" value="DUF8082"/>
    <property type="match status" value="1"/>
</dbReference>
<keyword evidence="3" id="KW-1185">Reference proteome</keyword>
<sequence>MQVIVDSLCALKGVRHAAIYKQGKLIYSGLTKAQQASLIKSSVVIAQIFSAAEAIGKTHNEIFIGVDSGYLAGFRLHSGYIALLMTEKKINFPMMSMGVKSASESIKQLVQQEQAELDRLAILSASQSTTVSAVPTEESLRPVFNSYTKILTGFLGPAAEILVEDAIDTWKQTYVQRAQNLPYLLALLEAELDSPQERQAFSTKAAGVLPPAM</sequence>
<dbReference type="OrthoDB" id="6121450at2"/>
<proteinExistence type="predicted"/>
<accession>A0A317CCQ3</accession>
<organism evidence="2 3">
    <name type="scientific">Leucothrix arctica</name>
    <dbReference type="NCBI Taxonomy" id="1481894"/>
    <lineage>
        <taxon>Bacteria</taxon>
        <taxon>Pseudomonadati</taxon>
        <taxon>Pseudomonadota</taxon>
        <taxon>Gammaproteobacteria</taxon>
        <taxon>Thiotrichales</taxon>
        <taxon>Thiotrichaceae</taxon>
        <taxon>Leucothrix</taxon>
    </lineage>
</organism>